<dbReference type="STRING" id="1121416.SAMN02745220_01256"/>
<sequence>MKKFFYKVVVIVVTALFFNISCLQSVNSFTITEEREIGEKLLYSVRRAFPLMDDPDLVQYLSGLGKDVLGVSGLQYFDYRFYIIKDKEFNAFAAPSGMVFFYSGLIGSMMKEDELVSVLAHEIGHVVKRHLAGRLEKGMVINVASIAVALASLALGGGAATQALMTGSLAAGQSANLHFSRKDEEEADLLAYGWMKELQRNPEGQKTMLDTMRRVSRYRSEKLPQYLLTHPNPEDRLNYVEALIEIDKEKLAVLQEKDEFEFLRFKYRIMAQSTDAFSLREYLSSVMGDARSAPLTKTMARYGLSQLEMTLKNYKAATEYLNQVIADLPDKKILLTDKGVLLYLEGSYEDAKNTLELVGRQNPKDMYAAFYLAKTYLVIGDMAQAQSLFSTVSYNMPEYSKVYFELGQIAAKKGDRVTAALFLGKYYLYEGKLDSARFSLESVVRDKKANAKQQEEAKLLLDTIDRLED</sequence>
<dbReference type="InterPro" id="IPR051156">
    <property type="entry name" value="Mito/Outer_Membr_Metalloprot"/>
</dbReference>
<reference evidence="8 9" key="1">
    <citation type="submission" date="2016-12" db="EMBL/GenBank/DDBJ databases">
        <authorList>
            <person name="Song W.-J."/>
            <person name="Kurnit D.M."/>
        </authorList>
    </citation>
    <scope>NUCLEOTIDE SEQUENCE [LARGE SCALE GENOMIC DNA]</scope>
    <source>
        <strain evidence="8 9">DSM 18488</strain>
    </source>
</reference>
<dbReference type="Gene3D" id="1.25.40.10">
    <property type="entry name" value="Tetratricopeptide repeat domain"/>
    <property type="match status" value="1"/>
</dbReference>
<dbReference type="InterPro" id="IPR011990">
    <property type="entry name" value="TPR-like_helical_dom_sf"/>
</dbReference>
<evidence type="ECO:0000313" key="9">
    <source>
        <dbReference type="Proteomes" id="UP000184603"/>
    </source>
</evidence>
<dbReference type="InterPro" id="IPR001915">
    <property type="entry name" value="Peptidase_M48"/>
</dbReference>
<comment type="cofactor">
    <cofactor evidence="1">
        <name>Zn(2+)</name>
        <dbReference type="ChEBI" id="CHEBI:29105"/>
    </cofactor>
</comment>
<organism evidence="8 9">
    <name type="scientific">Desulfopila aestuarii DSM 18488</name>
    <dbReference type="NCBI Taxonomy" id="1121416"/>
    <lineage>
        <taxon>Bacteria</taxon>
        <taxon>Pseudomonadati</taxon>
        <taxon>Thermodesulfobacteriota</taxon>
        <taxon>Desulfobulbia</taxon>
        <taxon>Desulfobulbales</taxon>
        <taxon>Desulfocapsaceae</taxon>
        <taxon>Desulfopila</taxon>
    </lineage>
</organism>
<dbReference type="RefSeq" id="WP_073612591.1">
    <property type="nucleotide sequence ID" value="NZ_FRFE01000004.1"/>
</dbReference>
<evidence type="ECO:0000256" key="6">
    <source>
        <dbReference type="ARBA" id="ARBA00023049"/>
    </source>
</evidence>
<proteinExistence type="predicted"/>
<feature type="domain" description="Peptidase M48" evidence="7">
    <location>
        <begin position="65"/>
        <end position="242"/>
    </location>
</feature>
<dbReference type="GO" id="GO:0046872">
    <property type="term" value="F:metal ion binding"/>
    <property type="evidence" value="ECO:0007669"/>
    <property type="project" value="UniProtKB-KW"/>
</dbReference>
<dbReference type="PANTHER" id="PTHR22726:SF1">
    <property type="entry name" value="METALLOENDOPEPTIDASE OMA1, MITOCHONDRIAL"/>
    <property type="match status" value="1"/>
</dbReference>
<evidence type="ECO:0000259" key="7">
    <source>
        <dbReference type="Pfam" id="PF01435"/>
    </source>
</evidence>
<keyword evidence="4" id="KW-0378">Hydrolase</keyword>
<evidence type="ECO:0000256" key="4">
    <source>
        <dbReference type="ARBA" id="ARBA00022801"/>
    </source>
</evidence>
<keyword evidence="5" id="KW-0862">Zinc</keyword>
<accession>A0A1M7Y243</accession>
<dbReference type="AlphaFoldDB" id="A0A1M7Y243"/>
<dbReference type="PANTHER" id="PTHR22726">
    <property type="entry name" value="METALLOENDOPEPTIDASE OMA1"/>
    <property type="match status" value="1"/>
</dbReference>
<dbReference type="CDD" id="cd07333">
    <property type="entry name" value="M48C_bepA_like"/>
    <property type="match status" value="1"/>
</dbReference>
<evidence type="ECO:0000256" key="2">
    <source>
        <dbReference type="ARBA" id="ARBA00022670"/>
    </source>
</evidence>
<evidence type="ECO:0000313" key="8">
    <source>
        <dbReference type="EMBL" id="SHO45908.1"/>
    </source>
</evidence>
<evidence type="ECO:0000256" key="3">
    <source>
        <dbReference type="ARBA" id="ARBA00022723"/>
    </source>
</evidence>
<dbReference type="Pfam" id="PF01435">
    <property type="entry name" value="Peptidase_M48"/>
    <property type="match status" value="1"/>
</dbReference>
<dbReference type="GO" id="GO:0016020">
    <property type="term" value="C:membrane"/>
    <property type="evidence" value="ECO:0007669"/>
    <property type="project" value="TreeGrafter"/>
</dbReference>
<dbReference type="Proteomes" id="UP000184603">
    <property type="component" value="Unassembled WGS sequence"/>
</dbReference>
<dbReference type="GO" id="GO:0051603">
    <property type="term" value="P:proteolysis involved in protein catabolic process"/>
    <property type="evidence" value="ECO:0007669"/>
    <property type="project" value="TreeGrafter"/>
</dbReference>
<evidence type="ECO:0000256" key="1">
    <source>
        <dbReference type="ARBA" id="ARBA00001947"/>
    </source>
</evidence>
<name>A0A1M7Y243_9BACT</name>
<dbReference type="OrthoDB" id="9810445at2"/>
<dbReference type="SUPFAM" id="SSF48452">
    <property type="entry name" value="TPR-like"/>
    <property type="match status" value="1"/>
</dbReference>
<dbReference type="Gene3D" id="3.30.2010.10">
    <property type="entry name" value="Metalloproteases ('zincins'), catalytic domain"/>
    <property type="match status" value="1"/>
</dbReference>
<keyword evidence="2 8" id="KW-0645">Protease</keyword>
<keyword evidence="9" id="KW-1185">Reference proteome</keyword>
<keyword evidence="3" id="KW-0479">Metal-binding</keyword>
<gene>
    <name evidence="8" type="ORF">SAMN02745220_01256</name>
</gene>
<dbReference type="GO" id="GO:0004222">
    <property type="term" value="F:metalloendopeptidase activity"/>
    <property type="evidence" value="ECO:0007669"/>
    <property type="project" value="InterPro"/>
</dbReference>
<evidence type="ECO:0000256" key="5">
    <source>
        <dbReference type="ARBA" id="ARBA00022833"/>
    </source>
</evidence>
<dbReference type="EMBL" id="FRFE01000004">
    <property type="protein sequence ID" value="SHO45908.1"/>
    <property type="molecule type" value="Genomic_DNA"/>
</dbReference>
<protein>
    <submittedName>
        <fullName evidence="8">Putative Zn-dependent protease, contains TPR repeats</fullName>
    </submittedName>
</protein>
<keyword evidence="6" id="KW-0482">Metalloprotease</keyword>